<proteinExistence type="predicted"/>
<comment type="caution">
    <text evidence="1">The sequence shown here is derived from an EMBL/GenBank/DDBJ whole genome shotgun (WGS) entry which is preliminary data.</text>
</comment>
<evidence type="ECO:0000313" key="1">
    <source>
        <dbReference type="EMBL" id="CAF4115993.1"/>
    </source>
</evidence>
<dbReference type="EMBL" id="CAJOAX010012642">
    <property type="protein sequence ID" value="CAF4115993.1"/>
    <property type="molecule type" value="Genomic_DNA"/>
</dbReference>
<organism evidence="1 2">
    <name type="scientific">Rotaria sordida</name>
    <dbReference type="NCBI Taxonomy" id="392033"/>
    <lineage>
        <taxon>Eukaryota</taxon>
        <taxon>Metazoa</taxon>
        <taxon>Spiralia</taxon>
        <taxon>Gnathifera</taxon>
        <taxon>Rotifera</taxon>
        <taxon>Eurotatoria</taxon>
        <taxon>Bdelloidea</taxon>
        <taxon>Philodinida</taxon>
        <taxon>Philodinidae</taxon>
        <taxon>Rotaria</taxon>
    </lineage>
</organism>
<sequence>TSTIVSSYPISTTTTIDNKINNNLIGTSPCLFLYSSFIGLQIFDMPKRLLELCSYHSSCPEFVKECFQHYFLTNYI</sequence>
<protein>
    <submittedName>
        <fullName evidence="1">Uncharacterized protein</fullName>
    </submittedName>
</protein>
<dbReference type="Proteomes" id="UP000663823">
    <property type="component" value="Unassembled WGS sequence"/>
</dbReference>
<gene>
    <name evidence="1" type="ORF">OTI717_LOCUS34701</name>
</gene>
<feature type="non-terminal residue" evidence="1">
    <location>
        <position position="1"/>
    </location>
</feature>
<name>A0A819VY39_9BILA</name>
<dbReference type="AlphaFoldDB" id="A0A819VY39"/>
<reference evidence="1" key="1">
    <citation type="submission" date="2021-02" db="EMBL/GenBank/DDBJ databases">
        <authorList>
            <person name="Nowell W R."/>
        </authorList>
    </citation>
    <scope>NUCLEOTIDE SEQUENCE</scope>
</reference>
<accession>A0A819VY39</accession>
<evidence type="ECO:0000313" key="2">
    <source>
        <dbReference type="Proteomes" id="UP000663823"/>
    </source>
</evidence>